<feature type="domain" description="Glucose-methanol-choline oxidoreductase N-terminal" evidence="7">
    <location>
        <begin position="85"/>
        <end position="108"/>
    </location>
</feature>
<evidence type="ECO:0000256" key="2">
    <source>
        <dbReference type="ARBA" id="ARBA00010790"/>
    </source>
</evidence>
<comment type="cofactor">
    <cofactor evidence="1">
        <name>FAD</name>
        <dbReference type="ChEBI" id="CHEBI:57692"/>
    </cofactor>
</comment>
<name>A0ABR6AVI7_9HYPH</name>
<dbReference type="Gene3D" id="3.30.410.40">
    <property type="match status" value="1"/>
</dbReference>
<evidence type="ECO:0000256" key="1">
    <source>
        <dbReference type="ARBA" id="ARBA00001974"/>
    </source>
</evidence>
<dbReference type="Pfam" id="PF05199">
    <property type="entry name" value="GMC_oxred_C"/>
    <property type="match status" value="1"/>
</dbReference>
<comment type="caution">
    <text evidence="9">The sequence shown here is derived from an EMBL/GenBank/DDBJ whole genome shotgun (WGS) entry which is preliminary data.</text>
</comment>
<accession>A0ABR6AVI7</accession>
<dbReference type="EC" id="1.1.99.1" evidence="9"/>
<keyword evidence="3 5" id="KW-0285">Flavoprotein</keyword>
<gene>
    <name evidence="9" type="ORF">FHW20_004466</name>
</gene>
<proteinExistence type="inferred from homology"/>
<dbReference type="InterPro" id="IPR012132">
    <property type="entry name" value="GMC_OxRdtase"/>
</dbReference>
<dbReference type="SUPFAM" id="SSF51905">
    <property type="entry name" value="FAD/NAD(P)-binding domain"/>
    <property type="match status" value="1"/>
</dbReference>
<dbReference type="EMBL" id="JACGXG010000011">
    <property type="protein sequence ID" value="MBA8853485.1"/>
    <property type="molecule type" value="Genomic_DNA"/>
</dbReference>
<feature type="region of interest" description="Disordered" evidence="6">
    <location>
        <begin position="173"/>
        <end position="201"/>
    </location>
</feature>
<evidence type="ECO:0000259" key="7">
    <source>
        <dbReference type="PROSITE" id="PS00623"/>
    </source>
</evidence>
<keyword evidence="9" id="KW-0560">Oxidoreductase</keyword>
<protein>
    <submittedName>
        <fullName evidence="9">Choline dehydrogenase</fullName>
        <ecNumber evidence="9">1.1.99.1</ecNumber>
    </submittedName>
</protein>
<keyword evidence="10" id="KW-1185">Reference proteome</keyword>
<keyword evidence="4 5" id="KW-0274">FAD</keyword>
<dbReference type="InterPro" id="IPR007867">
    <property type="entry name" value="GMC_OxRtase_C"/>
</dbReference>
<dbReference type="Proteomes" id="UP000578622">
    <property type="component" value="Unassembled WGS sequence"/>
</dbReference>
<dbReference type="PIRSF" id="PIRSF000137">
    <property type="entry name" value="Alcohol_oxidase"/>
    <property type="match status" value="1"/>
</dbReference>
<feature type="domain" description="Glucose-methanol-choline oxidoreductase N-terminal" evidence="8">
    <location>
        <begin position="257"/>
        <end position="271"/>
    </location>
</feature>
<evidence type="ECO:0000313" key="10">
    <source>
        <dbReference type="Proteomes" id="UP000578622"/>
    </source>
</evidence>
<evidence type="ECO:0000256" key="5">
    <source>
        <dbReference type="RuleBase" id="RU003968"/>
    </source>
</evidence>
<dbReference type="PANTHER" id="PTHR11552">
    <property type="entry name" value="GLUCOSE-METHANOL-CHOLINE GMC OXIDOREDUCTASE"/>
    <property type="match status" value="1"/>
</dbReference>
<sequence length="538" mass="58138">MAEPVEEYDYIIVGAGSAGAIVAARLSENSGISVLLIEAGPEDRSYWSKIPLGFAKILFDDRYVWNYETEAEGQLNRRKYVLPHGKVVGGSSAINGLVFVRGLARDYDDWAAAGAAGWGYADVLPYFRKLESWPGGADEYHGGDGPTGVENARWKNPLADAFIETAGALGYPRNDDINGRTPEGAGYTPSDTRRGRRASTSESYIRPNIARPNLRILTEALVTRIEWQGKSATGVSYERGGTVRRASARREVILSAGALHTPHLLQLSGIGPAKLLQGNGISVLKDAPGVGENLQDHLQTGRTFVTSSNFTFNRAVSSGFSKLLAGMNYYLGPRNGALTIGPSLACCFVRTRPDLVDPDLLLHFLPFLPGDKGWDLSERSGFRLAMFQSRPESRGHLRLKSPDVRTAPSVVFNHLSTQTDIDTLKGGMRLAKLFSQTVPLAPLIVEELAPGPKGESDEGLMAFIRESANTAFHYCGTARMGSDAGAVLDEQLRVRGVDRLRVIDASAIPTITSANINPAVLMIGEKGADMIKAANHKN</sequence>
<evidence type="ECO:0000313" key="9">
    <source>
        <dbReference type="EMBL" id="MBA8853485.1"/>
    </source>
</evidence>
<dbReference type="Pfam" id="PF00732">
    <property type="entry name" value="GMC_oxred_N"/>
    <property type="match status" value="1"/>
</dbReference>
<dbReference type="SUPFAM" id="SSF54373">
    <property type="entry name" value="FAD-linked reductases, C-terminal domain"/>
    <property type="match status" value="1"/>
</dbReference>
<dbReference type="GO" id="GO:0008812">
    <property type="term" value="F:choline dehydrogenase activity"/>
    <property type="evidence" value="ECO:0007669"/>
    <property type="project" value="UniProtKB-EC"/>
</dbReference>
<dbReference type="InterPro" id="IPR036188">
    <property type="entry name" value="FAD/NAD-bd_sf"/>
</dbReference>
<dbReference type="PROSITE" id="PS00624">
    <property type="entry name" value="GMC_OXRED_2"/>
    <property type="match status" value="1"/>
</dbReference>
<evidence type="ECO:0000256" key="3">
    <source>
        <dbReference type="ARBA" id="ARBA00022630"/>
    </source>
</evidence>
<evidence type="ECO:0000256" key="4">
    <source>
        <dbReference type="ARBA" id="ARBA00022827"/>
    </source>
</evidence>
<organism evidence="9 10">
    <name type="scientific">Brucella intermedia</name>
    <dbReference type="NCBI Taxonomy" id="94625"/>
    <lineage>
        <taxon>Bacteria</taxon>
        <taxon>Pseudomonadati</taxon>
        <taxon>Pseudomonadota</taxon>
        <taxon>Alphaproteobacteria</taxon>
        <taxon>Hyphomicrobiales</taxon>
        <taxon>Brucellaceae</taxon>
        <taxon>Brucella/Ochrobactrum group</taxon>
        <taxon>Brucella</taxon>
    </lineage>
</organism>
<reference evidence="9 10" key="1">
    <citation type="submission" date="2020-07" db="EMBL/GenBank/DDBJ databases">
        <title>Genomic Encyclopedia of Type Strains, Phase IV (KMG-V): Genome sequencing to study the core and pangenomes of soil and plant-associated prokaryotes.</title>
        <authorList>
            <person name="Whitman W."/>
        </authorList>
    </citation>
    <scope>NUCLEOTIDE SEQUENCE [LARGE SCALE GENOMIC DNA]</scope>
    <source>
        <strain evidence="9 10">RH4WT92</strain>
    </source>
</reference>
<evidence type="ECO:0000259" key="8">
    <source>
        <dbReference type="PROSITE" id="PS00624"/>
    </source>
</evidence>
<dbReference type="PANTHER" id="PTHR11552:SF147">
    <property type="entry name" value="CHOLINE DEHYDROGENASE, MITOCHONDRIAL"/>
    <property type="match status" value="1"/>
</dbReference>
<dbReference type="RefSeq" id="WP_182512076.1">
    <property type="nucleotide sequence ID" value="NZ_JACGXG010000011.1"/>
</dbReference>
<dbReference type="Gene3D" id="3.50.50.60">
    <property type="entry name" value="FAD/NAD(P)-binding domain"/>
    <property type="match status" value="1"/>
</dbReference>
<dbReference type="InterPro" id="IPR000172">
    <property type="entry name" value="GMC_OxRdtase_N"/>
</dbReference>
<dbReference type="PROSITE" id="PS00623">
    <property type="entry name" value="GMC_OXRED_1"/>
    <property type="match status" value="1"/>
</dbReference>
<comment type="similarity">
    <text evidence="2 5">Belongs to the GMC oxidoreductase family.</text>
</comment>
<evidence type="ECO:0000256" key="6">
    <source>
        <dbReference type="SAM" id="MobiDB-lite"/>
    </source>
</evidence>